<proteinExistence type="predicted"/>
<name>A0A411DQA2_CHRID</name>
<feature type="chain" id="PRO_5018974804" evidence="1">
    <location>
        <begin position="20"/>
        <end position="94"/>
    </location>
</feature>
<keyword evidence="1" id="KW-0732">Signal</keyword>
<dbReference type="AlphaFoldDB" id="A0A411DQA2"/>
<feature type="signal peptide" evidence="1">
    <location>
        <begin position="1"/>
        <end position="19"/>
    </location>
</feature>
<gene>
    <name evidence="2" type="ORF">EU348_15805</name>
</gene>
<organism evidence="2">
    <name type="scientific">Chryseobacterium indologenes</name>
    <name type="common">Flavobacterium indologenes</name>
    <dbReference type="NCBI Taxonomy" id="253"/>
    <lineage>
        <taxon>Bacteria</taxon>
        <taxon>Pseudomonadati</taxon>
        <taxon>Bacteroidota</taxon>
        <taxon>Flavobacteriia</taxon>
        <taxon>Flavobacteriales</taxon>
        <taxon>Weeksellaceae</taxon>
        <taxon>Chryseobacterium group</taxon>
        <taxon>Chryseobacterium</taxon>
    </lineage>
</organism>
<sequence length="94" mass="10657">MKKKLFTALLFAGATLGFAKDNVQKNEVKTTTAKEVKQVVKAHQINSIEEDLLKATCTDIHAFFDEVDGELEYQGSMEISYECDNAEVSLYIWY</sequence>
<dbReference type="EMBL" id="CP035532">
    <property type="protein sequence ID" value="QBA22566.1"/>
    <property type="molecule type" value="Genomic_DNA"/>
</dbReference>
<evidence type="ECO:0000256" key="1">
    <source>
        <dbReference type="SAM" id="SignalP"/>
    </source>
</evidence>
<evidence type="ECO:0000313" key="2">
    <source>
        <dbReference type="EMBL" id="QBA22566.1"/>
    </source>
</evidence>
<accession>A0A411DQA2</accession>
<reference evidence="2" key="1">
    <citation type="submission" date="2019-01" db="EMBL/GenBank/DDBJ databases">
        <title>Whole Genome Sequencing for Putative Detection of Antimicrobial Resistance and Potential Virulence Factors in Chryseobacterium indologenes isolated from Nile Tilapia in Tanzania.</title>
        <authorList>
            <person name="Mwega E."/>
            <person name="Mutoloki S."/>
            <person name="Mugimba K."/>
            <person name="Colquhoun D."/>
            <person name="Mdegela R."/>
            <person name="Evensen O."/>
            <person name="Wasteson Y."/>
        </authorList>
    </citation>
    <scope>NUCLEOTIDE SEQUENCE [LARGE SCALE GENOMIC DNA]</scope>
    <source>
        <strain evidence="2">StR 01</strain>
    </source>
</reference>
<protein>
    <submittedName>
        <fullName evidence="2">Uncharacterized protein</fullName>
    </submittedName>
</protein>